<dbReference type="CDD" id="cd02440">
    <property type="entry name" value="AdoMet_MTases"/>
    <property type="match status" value="1"/>
</dbReference>
<accession>A0A371AWT1</accession>
<gene>
    <name evidence="2" type="ORF">DWV06_06830</name>
</gene>
<dbReference type="EMBL" id="QRCT01000016">
    <property type="protein sequence ID" value="RDU24001.1"/>
    <property type="molecule type" value="Genomic_DNA"/>
</dbReference>
<keyword evidence="2" id="KW-0489">Methyltransferase</keyword>
<comment type="caution">
    <text evidence="2">The sequence shown here is derived from an EMBL/GenBank/DDBJ whole genome shotgun (WGS) entry which is preliminary data.</text>
</comment>
<dbReference type="GO" id="GO:0030488">
    <property type="term" value="P:tRNA methylation"/>
    <property type="evidence" value="ECO:0007669"/>
    <property type="project" value="TreeGrafter"/>
</dbReference>
<dbReference type="PANTHER" id="PTHR14911">
    <property type="entry name" value="THUMP DOMAIN-CONTAINING"/>
    <property type="match status" value="1"/>
</dbReference>
<dbReference type="GO" id="GO:0016423">
    <property type="term" value="F:tRNA (guanine) methyltransferase activity"/>
    <property type="evidence" value="ECO:0007669"/>
    <property type="project" value="TreeGrafter"/>
</dbReference>
<dbReference type="Gene3D" id="3.40.50.150">
    <property type="entry name" value="Vaccinia Virus protein VP39"/>
    <property type="match status" value="1"/>
</dbReference>
<organism evidence="2 3">
    <name type="scientific">Anaerosacchariphilus polymeriproducens</name>
    <dbReference type="NCBI Taxonomy" id="1812858"/>
    <lineage>
        <taxon>Bacteria</taxon>
        <taxon>Bacillati</taxon>
        <taxon>Bacillota</taxon>
        <taxon>Clostridia</taxon>
        <taxon>Lachnospirales</taxon>
        <taxon>Lachnospiraceae</taxon>
        <taxon>Anaerosacchariphilus</taxon>
    </lineage>
</organism>
<evidence type="ECO:0000259" key="1">
    <source>
        <dbReference type="Pfam" id="PF01170"/>
    </source>
</evidence>
<name>A0A371AWT1_9FIRM</name>
<keyword evidence="3" id="KW-1185">Reference proteome</keyword>
<evidence type="ECO:0000313" key="2">
    <source>
        <dbReference type="EMBL" id="RDU24001.1"/>
    </source>
</evidence>
<dbReference type="OrthoDB" id="1637728at2"/>
<dbReference type="InterPro" id="IPR000241">
    <property type="entry name" value="RlmKL-like_Mtase"/>
</dbReference>
<evidence type="ECO:0000313" key="3">
    <source>
        <dbReference type="Proteomes" id="UP000255036"/>
    </source>
</evidence>
<dbReference type="PANTHER" id="PTHR14911:SF13">
    <property type="entry name" value="TRNA (GUANINE(6)-N2)-METHYLTRANSFERASE THUMP3"/>
    <property type="match status" value="1"/>
</dbReference>
<dbReference type="RefSeq" id="WP_115481434.1">
    <property type="nucleotide sequence ID" value="NZ_QRCT01000016.1"/>
</dbReference>
<dbReference type="SUPFAM" id="SSF53335">
    <property type="entry name" value="S-adenosyl-L-methionine-dependent methyltransferases"/>
    <property type="match status" value="1"/>
</dbReference>
<dbReference type="InterPro" id="IPR029063">
    <property type="entry name" value="SAM-dependent_MTases_sf"/>
</dbReference>
<dbReference type="Pfam" id="PF13646">
    <property type="entry name" value="HEAT_2"/>
    <property type="match status" value="1"/>
</dbReference>
<keyword evidence="2" id="KW-0808">Transferase</keyword>
<dbReference type="Proteomes" id="UP000255036">
    <property type="component" value="Unassembled WGS sequence"/>
</dbReference>
<feature type="domain" description="Ribosomal RNA large subunit methyltransferase K/L-like methyltransferase" evidence="1">
    <location>
        <begin position="317"/>
        <end position="462"/>
    </location>
</feature>
<proteinExistence type="predicted"/>
<dbReference type="AlphaFoldDB" id="A0A371AWT1"/>
<sequence>MTNYLEEILAGKNIRENLIKLKQELKIEDQKQELVCEIKSKGEAILQLLKSEDAKVRKNTAFILGELKEPDYLKTLFDTYVKESQMFVKSAYLIAMSKYDYRVYLDKLEERLSFLRVSDIEESAKKHVAEEMKVLQNMIWKYKEPKKHEFVEPKQKLEIILTTQKNYSEVTSGQLKETTFKNLNAGVKIVTNRLMSVLPIRTYKELLFTLNCDKNLEKDVSFIAEKLVQSNLMSILKDCHKGEAPFYFRIELKSKMSLDKKSSFAKRVALELESLSNGQLINSTSHYEIEIRLIESNAGKYYPCLKLFTIPDDRFSYRQDVIAASIHPTTAALLAEISKEYMMKGAQILDPFCGVGTMLIERNKAIEAGTMYGIDYFGDAIKKARNNTERADMVVNYIQRDYFQFTHEYLFDEIFTNMPVQGRMGKEELNLLYERFFQKSKEVLKANGLIFMYSNEMGYVKKHLRIRKDYSLIREFCIDEKKGFYLFLIAVKE</sequence>
<dbReference type="Pfam" id="PF01170">
    <property type="entry name" value="UPF0020"/>
    <property type="match status" value="1"/>
</dbReference>
<protein>
    <submittedName>
        <fullName evidence="2">Methyltransferase domain-containing protein</fullName>
    </submittedName>
</protein>
<reference evidence="2 3" key="1">
    <citation type="submission" date="2018-07" db="EMBL/GenBank/DDBJ databases">
        <title>Anaerosacharophilus polymeroproducens gen. nov. sp. nov., an anaerobic bacterium isolated from salt field.</title>
        <authorList>
            <person name="Kim W."/>
            <person name="Yang S.-H."/>
            <person name="Oh J."/>
            <person name="Lee J.-H."/>
            <person name="Kwon K.K."/>
        </authorList>
    </citation>
    <scope>NUCLEOTIDE SEQUENCE [LARGE SCALE GENOMIC DNA]</scope>
    <source>
        <strain evidence="2 3">MCWD5</strain>
    </source>
</reference>